<evidence type="ECO:0000256" key="9">
    <source>
        <dbReference type="HAMAP-Rule" id="MF_01148"/>
    </source>
</evidence>
<dbReference type="Pfam" id="PF00795">
    <property type="entry name" value="CN_hydrolase"/>
    <property type="match status" value="1"/>
</dbReference>
<feature type="transmembrane region" description="Helical" evidence="9">
    <location>
        <begin position="172"/>
        <end position="197"/>
    </location>
</feature>
<keyword evidence="7 9" id="KW-0472">Membrane</keyword>
<dbReference type="InterPro" id="IPR045378">
    <property type="entry name" value="LNT_N"/>
</dbReference>
<dbReference type="Pfam" id="PF20154">
    <property type="entry name" value="LNT_N"/>
    <property type="match status" value="1"/>
</dbReference>
<comment type="caution">
    <text evidence="11">The sequence shown here is derived from an EMBL/GenBank/DDBJ whole genome shotgun (WGS) entry which is preliminary data.</text>
</comment>
<evidence type="ECO:0000256" key="4">
    <source>
        <dbReference type="ARBA" id="ARBA00022679"/>
    </source>
</evidence>
<gene>
    <name evidence="9 11" type="primary">lnt</name>
    <name evidence="11" type="ORF">SJS82_01765</name>
</gene>
<dbReference type="InterPro" id="IPR003010">
    <property type="entry name" value="C-N_Hydrolase"/>
</dbReference>
<evidence type="ECO:0000256" key="3">
    <source>
        <dbReference type="ARBA" id="ARBA00022475"/>
    </source>
</evidence>
<proteinExistence type="inferred from homology"/>
<feature type="transmembrane region" description="Helical" evidence="9">
    <location>
        <begin position="70"/>
        <end position="87"/>
    </location>
</feature>
<evidence type="ECO:0000256" key="1">
    <source>
        <dbReference type="ARBA" id="ARBA00004651"/>
    </source>
</evidence>
<evidence type="ECO:0000313" key="12">
    <source>
        <dbReference type="Proteomes" id="UP001285835"/>
    </source>
</evidence>
<comment type="pathway">
    <text evidence="9">Protein modification; lipoprotein biosynthesis (N-acyl transfer).</text>
</comment>
<keyword evidence="3 9" id="KW-1003">Cell membrane</keyword>
<dbReference type="PANTHER" id="PTHR38686:SF1">
    <property type="entry name" value="APOLIPOPROTEIN N-ACYLTRANSFERASE"/>
    <property type="match status" value="1"/>
</dbReference>
<reference evidence="11" key="1">
    <citation type="submission" date="2023-11" db="EMBL/GenBank/DDBJ databases">
        <title>WGS of Aeromonas in Northern Israel.</title>
        <authorList>
            <person name="Hershko Y."/>
        </authorList>
    </citation>
    <scope>NUCLEOTIDE SEQUENCE</scope>
    <source>
        <strain evidence="11">02297</strain>
    </source>
</reference>
<comment type="subcellular location">
    <subcellularLocation>
        <location evidence="1 9">Cell membrane</location>
        <topology evidence="1 9">Multi-pass membrane protein</topology>
    </subcellularLocation>
</comment>
<feature type="transmembrane region" description="Helical" evidence="9">
    <location>
        <begin position="134"/>
        <end position="152"/>
    </location>
</feature>
<name>A0AAP6G8J9_AERME</name>
<dbReference type="PANTHER" id="PTHR38686">
    <property type="entry name" value="APOLIPOPROTEIN N-ACYLTRANSFERASE"/>
    <property type="match status" value="1"/>
</dbReference>
<dbReference type="HAMAP" id="MF_01148">
    <property type="entry name" value="Lnt"/>
    <property type="match status" value="1"/>
</dbReference>
<protein>
    <recommendedName>
        <fullName evidence="9">Apolipoprotein N-acyltransferase</fullName>
        <shortName evidence="9">ALP N-acyltransferase</shortName>
        <ecNumber evidence="9">2.3.1.269</ecNumber>
    </recommendedName>
</protein>
<evidence type="ECO:0000256" key="5">
    <source>
        <dbReference type="ARBA" id="ARBA00022692"/>
    </source>
</evidence>
<accession>A0AAP6G8J9</accession>
<dbReference type="EC" id="2.3.1.269" evidence="9"/>
<dbReference type="CDD" id="cd07571">
    <property type="entry name" value="ALP_N-acyl_transferase"/>
    <property type="match status" value="1"/>
</dbReference>
<sequence length="525" mass="58921">MSAIPHYSAQFEPRSPVKSKLLTSLFALASGAIAVLAFSPFGYWPLVILSLLGLYALLDKANPKQAAWRGFGYAMGLFLPGQWWIHVSMTEFGGIPLPAAFVLLAGLCAYLSLYPTLACWVFARFFAGRHWSRWLLAFPALWLMADWLRGWVMTGYPWLWFGYTQIDGPLKGFAPILGVQGITLALLLTTSALWLTWQSRKPAWLLLPVVLVGAAQGLMQLNWVTRGEPVKVALVQGNIAQSLKWDPEALIPTVRTYQDLSRENQDADIIIWPESAIPAIEKEMGTYLESLDKAMKVNDTGLLAGIIHYDLKQQRFFNTVLGMGVQDLDGKESYHYEHKNRYYKYHLLPIGEYVPFEDLLRPIAPFFNLPMSSFSPGDAVQPNLIAKGLKFAAAICYEIIFPDEVRRNVQPDTDFLLTVSNDAWFGTSIGPWQHMEIARMRALELARPLLRDTNTGITIVTEIDGSIIAQIPQFEAGVLRTEVRPAHGATPYLRFGSWPMYALAALLLGLALMLRPRAHPWARKL</sequence>
<keyword evidence="4 9" id="KW-0808">Transferase</keyword>
<comment type="catalytic activity">
    <reaction evidence="9">
        <text>N-terminal S-1,2-diacyl-sn-glyceryl-L-cysteinyl-[lipoprotein] + a glycerophospholipid = N-acyl-S-1,2-diacyl-sn-glyceryl-L-cysteinyl-[lipoprotein] + a 2-acyl-sn-glycero-3-phospholipid + H(+)</text>
        <dbReference type="Rhea" id="RHEA:48228"/>
        <dbReference type="Rhea" id="RHEA-COMP:14681"/>
        <dbReference type="Rhea" id="RHEA-COMP:14684"/>
        <dbReference type="ChEBI" id="CHEBI:15378"/>
        <dbReference type="ChEBI" id="CHEBI:136912"/>
        <dbReference type="ChEBI" id="CHEBI:140656"/>
        <dbReference type="ChEBI" id="CHEBI:140657"/>
        <dbReference type="ChEBI" id="CHEBI:140660"/>
        <dbReference type="EC" id="2.3.1.269"/>
    </reaction>
</comment>
<dbReference type="SUPFAM" id="SSF56317">
    <property type="entry name" value="Carbon-nitrogen hydrolase"/>
    <property type="match status" value="1"/>
</dbReference>
<feature type="transmembrane region" description="Helical" evidence="9">
    <location>
        <begin position="43"/>
        <end position="58"/>
    </location>
</feature>
<feature type="transmembrane region" description="Helical" evidence="9">
    <location>
        <begin position="204"/>
        <end position="223"/>
    </location>
</feature>
<dbReference type="RefSeq" id="WP_319916205.1">
    <property type="nucleotide sequence ID" value="NZ_JAWZXF010000002.1"/>
</dbReference>
<evidence type="ECO:0000256" key="8">
    <source>
        <dbReference type="ARBA" id="ARBA00023315"/>
    </source>
</evidence>
<dbReference type="EMBL" id="JAWZXF010000002">
    <property type="protein sequence ID" value="MDX7920671.1"/>
    <property type="molecule type" value="Genomic_DNA"/>
</dbReference>
<evidence type="ECO:0000259" key="10">
    <source>
        <dbReference type="PROSITE" id="PS50263"/>
    </source>
</evidence>
<feature type="domain" description="CN hydrolase" evidence="10">
    <location>
        <begin position="235"/>
        <end position="485"/>
    </location>
</feature>
<comment type="similarity">
    <text evidence="2 9">Belongs to the CN hydrolase family. Apolipoprotein N-acyltransferase subfamily.</text>
</comment>
<evidence type="ECO:0000256" key="7">
    <source>
        <dbReference type="ARBA" id="ARBA00023136"/>
    </source>
</evidence>
<dbReference type="AlphaFoldDB" id="A0AAP6G8J9"/>
<dbReference type="NCBIfam" id="TIGR00546">
    <property type="entry name" value="lnt"/>
    <property type="match status" value="1"/>
</dbReference>
<dbReference type="GO" id="GO:0042158">
    <property type="term" value="P:lipoprotein biosynthetic process"/>
    <property type="evidence" value="ECO:0007669"/>
    <property type="project" value="UniProtKB-UniRule"/>
</dbReference>
<feature type="transmembrane region" description="Helical" evidence="9">
    <location>
        <begin position="99"/>
        <end position="122"/>
    </location>
</feature>
<dbReference type="InterPro" id="IPR004563">
    <property type="entry name" value="Apolipo_AcylTrfase"/>
</dbReference>
<keyword evidence="8 9" id="KW-0012">Acyltransferase</keyword>
<organism evidence="11 12">
    <name type="scientific">Aeromonas media</name>
    <dbReference type="NCBI Taxonomy" id="651"/>
    <lineage>
        <taxon>Bacteria</taxon>
        <taxon>Pseudomonadati</taxon>
        <taxon>Pseudomonadota</taxon>
        <taxon>Gammaproteobacteria</taxon>
        <taxon>Aeromonadales</taxon>
        <taxon>Aeromonadaceae</taxon>
        <taxon>Aeromonas</taxon>
    </lineage>
</organism>
<keyword evidence="5 9" id="KW-0812">Transmembrane</keyword>
<evidence type="ECO:0000256" key="2">
    <source>
        <dbReference type="ARBA" id="ARBA00010065"/>
    </source>
</evidence>
<keyword evidence="6 9" id="KW-1133">Transmembrane helix</keyword>
<dbReference type="GO" id="GO:0005886">
    <property type="term" value="C:plasma membrane"/>
    <property type="evidence" value="ECO:0007669"/>
    <property type="project" value="UniProtKB-SubCell"/>
</dbReference>
<dbReference type="InterPro" id="IPR036526">
    <property type="entry name" value="C-N_Hydrolase_sf"/>
</dbReference>
<dbReference type="Gene3D" id="3.60.110.10">
    <property type="entry name" value="Carbon-nitrogen hydrolase"/>
    <property type="match status" value="1"/>
</dbReference>
<comment type="function">
    <text evidence="9">Catalyzes the phospholipid dependent N-acylation of the N-terminal cysteine of apolipoprotein, the last step in lipoprotein maturation.</text>
</comment>
<feature type="transmembrane region" description="Helical" evidence="9">
    <location>
        <begin position="495"/>
        <end position="514"/>
    </location>
</feature>
<dbReference type="Proteomes" id="UP001285835">
    <property type="component" value="Unassembled WGS sequence"/>
</dbReference>
<dbReference type="GO" id="GO:0016410">
    <property type="term" value="F:N-acyltransferase activity"/>
    <property type="evidence" value="ECO:0007669"/>
    <property type="project" value="UniProtKB-UniRule"/>
</dbReference>
<evidence type="ECO:0000313" key="11">
    <source>
        <dbReference type="EMBL" id="MDX7920671.1"/>
    </source>
</evidence>
<dbReference type="PROSITE" id="PS50263">
    <property type="entry name" value="CN_HYDROLASE"/>
    <property type="match status" value="1"/>
</dbReference>
<evidence type="ECO:0000256" key="6">
    <source>
        <dbReference type="ARBA" id="ARBA00022989"/>
    </source>
</evidence>